<organism evidence="1 2">
    <name type="scientific">Lojkania enalia</name>
    <dbReference type="NCBI Taxonomy" id="147567"/>
    <lineage>
        <taxon>Eukaryota</taxon>
        <taxon>Fungi</taxon>
        <taxon>Dikarya</taxon>
        <taxon>Ascomycota</taxon>
        <taxon>Pezizomycotina</taxon>
        <taxon>Dothideomycetes</taxon>
        <taxon>Pleosporomycetidae</taxon>
        <taxon>Pleosporales</taxon>
        <taxon>Pleosporales incertae sedis</taxon>
        <taxon>Lojkania</taxon>
    </lineage>
</organism>
<dbReference type="EMBL" id="ML986692">
    <property type="protein sequence ID" value="KAF2259944.1"/>
    <property type="molecule type" value="Genomic_DNA"/>
</dbReference>
<gene>
    <name evidence="1" type="ORF">CC78DRAFT_41509</name>
</gene>
<keyword evidence="2" id="KW-1185">Reference proteome</keyword>
<dbReference type="PANTHER" id="PTHR33112:SF10">
    <property type="entry name" value="TOL"/>
    <property type="match status" value="1"/>
</dbReference>
<evidence type="ECO:0000313" key="2">
    <source>
        <dbReference type="Proteomes" id="UP000800093"/>
    </source>
</evidence>
<sequence length="71" mass="8158">MYNSRRPLNWGSECRRMEEVFASAYCTIAFSPAVNAVGNFEDDVENAELSTRGWILQERALSRRTIHFTGE</sequence>
<dbReference type="OrthoDB" id="4161196at2759"/>
<dbReference type="PANTHER" id="PTHR33112">
    <property type="entry name" value="DOMAIN PROTEIN, PUTATIVE-RELATED"/>
    <property type="match status" value="1"/>
</dbReference>
<accession>A0A9P4JZ80</accession>
<comment type="caution">
    <text evidence="1">The sequence shown here is derived from an EMBL/GenBank/DDBJ whole genome shotgun (WGS) entry which is preliminary data.</text>
</comment>
<dbReference type="Proteomes" id="UP000800093">
    <property type="component" value="Unassembled WGS sequence"/>
</dbReference>
<protein>
    <submittedName>
        <fullName evidence="1">Uncharacterized protein</fullName>
    </submittedName>
</protein>
<name>A0A9P4JZ80_9PLEO</name>
<reference evidence="2" key="1">
    <citation type="journal article" date="2020" name="Stud. Mycol.">
        <title>101 Dothideomycetes genomes: A test case for predicting lifestyles and emergence of pathogens.</title>
        <authorList>
            <person name="Haridas S."/>
            <person name="Albert R."/>
            <person name="Binder M."/>
            <person name="Bloem J."/>
            <person name="LaButti K."/>
            <person name="Salamov A."/>
            <person name="Andreopoulos B."/>
            <person name="Baker S."/>
            <person name="Barry K."/>
            <person name="Bills G."/>
            <person name="Bluhm B."/>
            <person name="Cannon C."/>
            <person name="Castanera R."/>
            <person name="Culley D."/>
            <person name="Daum C."/>
            <person name="Ezra D."/>
            <person name="Gonzalez J."/>
            <person name="Henrissat B."/>
            <person name="Kuo A."/>
            <person name="Liang C."/>
            <person name="Lipzen A."/>
            <person name="Lutzoni F."/>
            <person name="Magnuson J."/>
            <person name="Mondo S."/>
            <person name="Nolan M."/>
            <person name="Ohm R."/>
            <person name="Pangilinan J."/>
            <person name="Park H.-J."/>
            <person name="Ramirez L."/>
            <person name="Alfaro M."/>
            <person name="Sun H."/>
            <person name="Tritt A."/>
            <person name="Yoshinaga Y."/>
            <person name="Zwiers L.-H."/>
            <person name="Turgeon B."/>
            <person name="Goodwin S."/>
            <person name="Spatafora J."/>
            <person name="Crous P."/>
            <person name="Grigoriev I."/>
        </authorList>
    </citation>
    <scope>NUCLEOTIDE SEQUENCE [LARGE SCALE GENOMIC DNA]</scope>
    <source>
        <strain evidence="2">CBS 304.66</strain>
    </source>
</reference>
<evidence type="ECO:0000313" key="1">
    <source>
        <dbReference type="EMBL" id="KAF2259944.1"/>
    </source>
</evidence>
<proteinExistence type="predicted"/>
<dbReference type="AlphaFoldDB" id="A0A9P4JZ80"/>